<dbReference type="EMBL" id="QZKI01000106">
    <property type="protein sequence ID" value="RJP67323.1"/>
    <property type="molecule type" value="Genomic_DNA"/>
</dbReference>
<keyword evidence="5" id="KW-0411">Iron-sulfur</keyword>
<evidence type="ECO:0000256" key="1">
    <source>
        <dbReference type="ARBA" id="ARBA00001966"/>
    </source>
</evidence>
<keyword evidence="2" id="KW-0949">S-adenosyl-L-methionine</keyword>
<dbReference type="PANTHER" id="PTHR43273">
    <property type="entry name" value="ANAEROBIC SULFATASE-MATURATING ENZYME HOMOLOG ASLB-RELATED"/>
    <property type="match status" value="1"/>
</dbReference>
<evidence type="ECO:0000313" key="9">
    <source>
        <dbReference type="Proteomes" id="UP000285961"/>
    </source>
</evidence>
<dbReference type="PROSITE" id="PS51918">
    <property type="entry name" value="RADICAL_SAM"/>
    <property type="match status" value="1"/>
</dbReference>
<accession>A0A419ETN0</accession>
<dbReference type="CDD" id="cd01335">
    <property type="entry name" value="Radical_SAM"/>
    <property type="match status" value="1"/>
</dbReference>
<name>A0A419ETN0_9BACT</name>
<dbReference type="InterPro" id="IPR007197">
    <property type="entry name" value="rSAM"/>
</dbReference>
<evidence type="ECO:0000256" key="6">
    <source>
        <dbReference type="ARBA" id="ARBA00023601"/>
    </source>
</evidence>
<dbReference type="Gene3D" id="3.20.20.70">
    <property type="entry name" value="Aldolase class I"/>
    <property type="match status" value="1"/>
</dbReference>
<feature type="domain" description="Radical SAM core" evidence="7">
    <location>
        <begin position="8"/>
        <end position="222"/>
    </location>
</feature>
<reference evidence="8 9" key="1">
    <citation type="journal article" date="2017" name="ISME J.">
        <title>Energy and carbon metabolisms in a deep terrestrial subsurface fluid microbial community.</title>
        <authorList>
            <person name="Momper L."/>
            <person name="Jungbluth S.P."/>
            <person name="Lee M.D."/>
            <person name="Amend J.P."/>
        </authorList>
    </citation>
    <scope>NUCLEOTIDE SEQUENCE [LARGE SCALE GENOMIC DNA]</scope>
    <source>
        <strain evidence="8">SURF_17</strain>
    </source>
</reference>
<evidence type="ECO:0000313" key="8">
    <source>
        <dbReference type="EMBL" id="RJP67323.1"/>
    </source>
</evidence>
<dbReference type="InterPro" id="IPR013785">
    <property type="entry name" value="Aldolase_TIM"/>
</dbReference>
<comment type="cofactor">
    <cofactor evidence="1">
        <name>[4Fe-4S] cluster</name>
        <dbReference type="ChEBI" id="CHEBI:49883"/>
    </cofactor>
</comment>
<evidence type="ECO:0000256" key="4">
    <source>
        <dbReference type="ARBA" id="ARBA00023004"/>
    </source>
</evidence>
<dbReference type="GO" id="GO:0016491">
    <property type="term" value="F:oxidoreductase activity"/>
    <property type="evidence" value="ECO:0007669"/>
    <property type="project" value="InterPro"/>
</dbReference>
<evidence type="ECO:0000256" key="2">
    <source>
        <dbReference type="ARBA" id="ARBA00022691"/>
    </source>
</evidence>
<evidence type="ECO:0000259" key="7">
    <source>
        <dbReference type="PROSITE" id="PS51918"/>
    </source>
</evidence>
<keyword evidence="4" id="KW-0408">Iron</keyword>
<dbReference type="InterPro" id="IPR058240">
    <property type="entry name" value="rSAM_sf"/>
</dbReference>
<dbReference type="SFLD" id="SFLDG01067">
    <property type="entry name" value="SPASM/twitch_domain_containing"/>
    <property type="match status" value="1"/>
</dbReference>
<protein>
    <submittedName>
        <fullName evidence="8">Radical SAM protein</fullName>
    </submittedName>
</protein>
<evidence type="ECO:0000256" key="3">
    <source>
        <dbReference type="ARBA" id="ARBA00022723"/>
    </source>
</evidence>
<dbReference type="SFLD" id="SFLDS00029">
    <property type="entry name" value="Radical_SAM"/>
    <property type="match status" value="1"/>
</dbReference>
<comment type="similarity">
    <text evidence="6">Belongs to the radical SAM superfamily. Anaerobic sulfatase-maturating enzyme family.</text>
</comment>
<keyword evidence="3" id="KW-0479">Metal-binding</keyword>
<proteinExistence type="inferred from homology"/>
<organism evidence="8 9">
    <name type="scientific">Candidatus Abyssobacteria bacterium SURF_17</name>
    <dbReference type="NCBI Taxonomy" id="2093361"/>
    <lineage>
        <taxon>Bacteria</taxon>
        <taxon>Pseudomonadati</taxon>
        <taxon>Candidatus Hydrogenedentota</taxon>
        <taxon>Candidatus Abyssobacteria</taxon>
    </lineage>
</organism>
<dbReference type="Proteomes" id="UP000285961">
    <property type="component" value="Unassembled WGS sequence"/>
</dbReference>
<dbReference type="GO" id="GO:0051536">
    <property type="term" value="F:iron-sulfur cluster binding"/>
    <property type="evidence" value="ECO:0007669"/>
    <property type="project" value="UniProtKB-KW"/>
</dbReference>
<gene>
    <name evidence="8" type="ORF">C4532_14890</name>
</gene>
<sequence>MKIEELGDRFFPVAMVNVTNRCTLKCRHCFVYRDGNPNERPQRASDEMDTQMMLATLARLRDRHQIHTMVWMGGEPLLRKDVLREGVKLFPENTIVTNGTIDLIDLGPCVYVVSLDGPEEINDRTRGKGSFKRVMRTLSRIPQGFTPTVQVQCVVTRENEHCVEEFLETVLPTKAKGLTYTFYVPRQHDTSPMAWHSLEEREPAVRRVMDLKTRHRDFVWNSMESLELMLPANSKAVTDNCLPKKFLLPLYLNGKEFEIPFCCAGNDVNCDLCGMWGVFHFAAKMKTHKPSRYFPPMFAAS</sequence>
<evidence type="ECO:0000256" key="5">
    <source>
        <dbReference type="ARBA" id="ARBA00023014"/>
    </source>
</evidence>
<comment type="caution">
    <text evidence="8">The sequence shown here is derived from an EMBL/GenBank/DDBJ whole genome shotgun (WGS) entry which is preliminary data.</text>
</comment>
<dbReference type="InterPro" id="IPR023867">
    <property type="entry name" value="Sulphatase_maturase_rSAM"/>
</dbReference>
<dbReference type="GO" id="GO:0046872">
    <property type="term" value="F:metal ion binding"/>
    <property type="evidence" value="ECO:0007669"/>
    <property type="project" value="UniProtKB-KW"/>
</dbReference>
<dbReference type="SUPFAM" id="SSF102114">
    <property type="entry name" value="Radical SAM enzymes"/>
    <property type="match status" value="1"/>
</dbReference>
<dbReference type="Pfam" id="PF04055">
    <property type="entry name" value="Radical_SAM"/>
    <property type="match status" value="1"/>
</dbReference>
<dbReference type="PANTHER" id="PTHR43273:SF3">
    <property type="entry name" value="ANAEROBIC SULFATASE-MATURATING ENZYME HOMOLOG ASLB-RELATED"/>
    <property type="match status" value="1"/>
</dbReference>
<dbReference type="AlphaFoldDB" id="A0A419ETN0"/>